<evidence type="ECO:0000313" key="7">
    <source>
        <dbReference type="Proteomes" id="UP000550136"/>
    </source>
</evidence>
<dbReference type="InterPro" id="IPR035965">
    <property type="entry name" value="PAS-like_dom_sf"/>
</dbReference>
<sequence>MIGARVDIGQIFGAQPDDPPLRHGGSHANARQGACSVHDLAIPGHLAAYLDKSPIALALADANDDNPLIFINHGFRELTGYTSEEMIGRNCRMLQRDADNVEARDRIREFLTNDRQLNVRTTLINFRKDGSPFVNLLYMSKLRQLGGHMPYIFASQFDVSRSQPERLSAYDAELGRTLGRLTPILAESGMVLEGSLTAIANTAATIAQAKLTLSDLDRAAFP</sequence>
<reference evidence="6 8" key="2">
    <citation type="submission" date="2020-12" db="EMBL/GenBank/DDBJ databases">
        <title>FDA dAtabase for Regulatory Grade micrObial Sequences (FDA-ARGOS): Supporting development and validation of Infectious Disease Dx tests.</title>
        <authorList>
            <person name="Sproer C."/>
            <person name="Gronow S."/>
            <person name="Severitt S."/>
            <person name="Schroder I."/>
            <person name="Tallon L."/>
            <person name="Sadzewicz L."/>
            <person name="Zhao X."/>
            <person name="Boylan J."/>
            <person name="Ott S."/>
            <person name="Bowen H."/>
            <person name="Vavikolanu K."/>
            <person name="Mehta A."/>
            <person name="Aluvathingal J."/>
            <person name="Nadendla S."/>
            <person name="Lowell S."/>
            <person name="Myers T."/>
            <person name="Yan Y."/>
            <person name="Sichtig H."/>
        </authorList>
    </citation>
    <scope>NUCLEOTIDE SEQUENCE [LARGE SCALE GENOMIC DNA]</scope>
    <source>
        <strain evidence="6 8">FDAARGOS_881</strain>
    </source>
</reference>
<evidence type="ECO:0000256" key="2">
    <source>
        <dbReference type="ARBA" id="ARBA00022643"/>
    </source>
</evidence>
<dbReference type="CDD" id="cd00130">
    <property type="entry name" value="PAS"/>
    <property type="match status" value="1"/>
</dbReference>
<dbReference type="SMART" id="SM00091">
    <property type="entry name" value="PAS"/>
    <property type="match status" value="1"/>
</dbReference>
<keyword evidence="3" id="KW-0157">Chromophore</keyword>
<dbReference type="Proteomes" id="UP000594836">
    <property type="component" value="Chromosome"/>
</dbReference>
<reference evidence="5 7" key="1">
    <citation type="submission" date="2020-05" db="EMBL/GenBank/DDBJ databases">
        <title>Draft Genome Sequences of Sphingomonas sp. Isolated from the International Space Station.</title>
        <authorList>
            <person name="Bijlani S."/>
            <person name="Singh N.K."/>
            <person name="Mason C.E."/>
            <person name="Wang C.C."/>
            <person name="Venkateswaran K."/>
        </authorList>
    </citation>
    <scope>NUCLEOTIDE SEQUENCE [LARGE SCALE GENOMIC DNA]</scope>
    <source>
        <strain evidence="5 7">FKI-L5-BR-P1</strain>
    </source>
</reference>
<organism evidence="5 7">
    <name type="scientific">Sphingomonas paucimobilis</name>
    <name type="common">Pseudomonas paucimobilis</name>
    <dbReference type="NCBI Taxonomy" id="13689"/>
    <lineage>
        <taxon>Bacteria</taxon>
        <taxon>Pseudomonadati</taxon>
        <taxon>Pseudomonadota</taxon>
        <taxon>Alphaproteobacteria</taxon>
        <taxon>Sphingomonadales</taxon>
        <taxon>Sphingomonadaceae</taxon>
        <taxon>Sphingomonas</taxon>
    </lineage>
</organism>
<evidence type="ECO:0000313" key="6">
    <source>
        <dbReference type="EMBL" id="QPT08042.1"/>
    </source>
</evidence>
<proteinExistence type="predicted"/>
<protein>
    <submittedName>
        <fullName evidence="5">PAS domain-containing protein</fullName>
    </submittedName>
</protein>
<dbReference type="PANTHER" id="PTHR47429">
    <property type="entry name" value="PROTEIN TWIN LOV 1"/>
    <property type="match status" value="1"/>
</dbReference>
<gene>
    <name evidence="5" type="ORF">HKX06_10520</name>
    <name evidence="6" type="ORF">I6G38_14890</name>
</gene>
<evidence type="ECO:0000313" key="8">
    <source>
        <dbReference type="Proteomes" id="UP000594836"/>
    </source>
</evidence>
<accession>A0A411LGJ5</accession>
<evidence type="ECO:0000259" key="4">
    <source>
        <dbReference type="PROSITE" id="PS50112"/>
    </source>
</evidence>
<evidence type="ECO:0000256" key="1">
    <source>
        <dbReference type="ARBA" id="ARBA00022630"/>
    </source>
</evidence>
<dbReference type="SUPFAM" id="SSF55785">
    <property type="entry name" value="PYP-like sensor domain (PAS domain)"/>
    <property type="match status" value="1"/>
</dbReference>
<evidence type="ECO:0000313" key="5">
    <source>
        <dbReference type="EMBL" id="NNG57806.1"/>
    </source>
</evidence>
<dbReference type="OrthoDB" id="7991996at2"/>
<evidence type="ECO:0000256" key="3">
    <source>
        <dbReference type="ARBA" id="ARBA00022991"/>
    </source>
</evidence>
<dbReference type="InterPro" id="IPR000014">
    <property type="entry name" value="PAS"/>
</dbReference>
<dbReference type="Pfam" id="PF13426">
    <property type="entry name" value="PAS_9"/>
    <property type="match status" value="1"/>
</dbReference>
<dbReference type="NCBIfam" id="TIGR00229">
    <property type="entry name" value="sensory_box"/>
    <property type="match status" value="1"/>
</dbReference>
<dbReference type="Gene3D" id="3.30.450.20">
    <property type="entry name" value="PAS domain"/>
    <property type="match status" value="1"/>
</dbReference>
<dbReference type="EMBL" id="CP065713">
    <property type="protein sequence ID" value="QPT08042.1"/>
    <property type="molecule type" value="Genomic_DNA"/>
</dbReference>
<keyword evidence="1" id="KW-0285">Flavoprotein</keyword>
<name>A0A411LGJ5_SPHPI</name>
<dbReference type="PROSITE" id="PS50112">
    <property type="entry name" value="PAS"/>
    <property type="match status" value="1"/>
</dbReference>
<dbReference type="PANTHER" id="PTHR47429:SF2">
    <property type="entry name" value="PROTEIN TWIN LOV 1"/>
    <property type="match status" value="1"/>
</dbReference>
<keyword evidence="2" id="KW-0288">FMN</keyword>
<dbReference type="Proteomes" id="UP000550136">
    <property type="component" value="Unassembled WGS sequence"/>
</dbReference>
<dbReference type="EMBL" id="JABEOU010000033">
    <property type="protein sequence ID" value="NNG57806.1"/>
    <property type="molecule type" value="Genomic_DNA"/>
</dbReference>
<feature type="domain" description="PAS" evidence="4">
    <location>
        <begin position="42"/>
        <end position="114"/>
    </location>
</feature>
<dbReference type="AlphaFoldDB" id="A0A411LGJ5"/>